<reference evidence="3 4" key="1">
    <citation type="submission" date="2018-06" db="EMBL/GenBank/DDBJ databases">
        <title>Genomic Encyclopedia of Type Strains, Phase I: the one thousand microbial genomes (KMG-I) project.</title>
        <authorList>
            <person name="Kyrpides N."/>
        </authorList>
    </citation>
    <scope>NUCLEOTIDE SEQUENCE [LARGE SCALE GENOMIC DNA]</scope>
    <source>
        <strain evidence="3 4">DSM 19573</strain>
    </source>
</reference>
<comment type="caution">
    <text evidence="3">The sequence shown here is derived from an EMBL/GenBank/DDBJ whole genome shotgun (WGS) entry which is preliminary data.</text>
</comment>
<protein>
    <submittedName>
        <fullName evidence="3">Helix-turn-helix protein</fullName>
    </submittedName>
</protein>
<gene>
    <name evidence="3" type="ORF">LY28_03793</name>
</gene>
<evidence type="ECO:0000256" key="1">
    <source>
        <dbReference type="ARBA" id="ARBA00023125"/>
    </source>
</evidence>
<dbReference type="EMBL" id="QKMR01000050">
    <property type="protein sequence ID" value="PYG83883.1"/>
    <property type="molecule type" value="Genomic_DNA"/>
</dbReference>
<dbReference type="InterPro" id="IPR010982">
    <property type="entry name" value="Lambda_DNA-bd_dom_sf"/>
</dbReference>
<dbReference type="SMART" id="SM00530">
    <property type="entry name" value="HTH_XRE"/>
    <property type="match status" value="1"/>
</dbReference>
<dbReference type="GO" id="GO:0003700">
    <property type="term" value="F:DNA-binding transcription factor activity"/>
    <property type="evidence" value="ECO:0007669"/>
    <property type="project" value="TreeGrafter"/>
</dbReference>
<dbReference type="InterPro" id="IPR050807">
    <property type="entry name" value="TransReg_Diox_bact_type"/>
</dbReference>
<name>A0A318Y0D5_9FIRM</name>
<evidence type="ECO:0000313" key="4">
    <source>
        <dbReference type="Proteomes" id="UP000248132"/>
    </source>
</evidence>
<dbReference type="SUPFAM" id="SSF47413">
    <property type="entry name" value="lambda repressor-like DNA-binding domains"/>
    <property type="match status" value="1"/>
</dbReference>
<keyword evidence="4" id="KW-1185">Reference proteome</keyword>
<feature type="domain" description="HTH cro/C1-type" evidence="2">
    <location>
        <begin position="6"/>
        <end position="61"/>
    </location>
</feature>
<evidence type="ECO:0000259" key="2">
    <source>
        <dbReference type="PROSITE" id="PS50943"/>
    </source>
</evidence>
<dbReference type="PROSITE" id="PS50943">
    <property type="entry name" value="HTH_CROC1"/>
    <property type="match status" value="1"/>
</dbReference>
<dbReference type="PANTHER" id="PTHR46797:SF1">
    <property type="entry name" value="METHYLPHOSPHONATE SYNTHASE"/>
    <property type="match status" value="1"/>
</dbReference>
<dbReference type="AlphaFoldDB" id="A0A318Y0D5"/>
<dbReference type="InterPro" id="IPR001387">
    <property type="entry name" value="Cro/C1-type_HTH"/>
</dbReference>
<dbReference type="GO" id="GO:0003677">
    <property type="term" value="F:DNA binding"/>
    <property type="evidence" value="ECO:0007669"/>
    <property type="project" value="UniProtKB-KW"/>
</dbReference>
<dbReference type="GO" id="GO:0005829">
    <property type="term" value="C:cytosol"/>
    <property type="evidence" value="ECO:0007669"/>
    <property type="project" value="TreeGrafter"/>
</dbReference>
<dbReference type="Proteomes" id="UP000248132">
    <property type="component" value="Unassembled WGS sequence"/>
</dbReference>
<sequence>MNFTMIKKIREEKNISLRNLSEKSNISYSYISLLENGKKENPSIKIIEELARILEVPVSIFWEG</sequence>
<dbReference type="CDD" id="cd00093">
    <property type="entry name" value="HTH_XRE"/>
    <property type="match status" value="1"/>
</dbReference>
<organism evidence="3 4">
    <name type="scientific">Ruminiclostridium sufflavum DSM 19573</name>
    <dbReference type="NCBI Taxonomy" id="1121337"/>
    <lineage>
        <taxon>Bacteria</taxon>
        <taxon>Bacillati</taxon>
        <taxon>Bacillota</taxon>
        <taxon>Clostridia</taxon>
        <taxon>Eubacteriales</taxon>
        <taxon>Oscillospiraceae</taxon>
        <taxon>Ruminiclostridium</taxon>
    </lineage>
</organism>
<dbReference type="Pfam" id="PF01381">
    <property type="entry name" value="HTH_3"/>
    <property type="match status" value="1"/>
</dbReference>
<dbReference type="OrthoDB" id="1912177at2"/>
<proteinExistence type="predicted"/>
<dbReference type="RefSeq" id="WP_110463698.1">
    <property type="nucleotide sequence ID" value="NZ_QKMR01000050.1"/>
</dbReference>
<dbReference type="Gene3D" id="1.10.260.40">
    <property type="entry name" value="lambda repressor-like DNA-binding domains"/>
    <property type="match status" value="1"/>
</dbReference>
<evidence type="ECO:0000313" key="3">
    <source>
        <dbReference type="EMBL" id="PYG83883.1"/>
    </source>
</evidence>
<keyword evidence="1" id="KW-0238">DNA-binding</keyword>
<dbReference type="PANTHER" id="PTHR46797">
    <property type="entry name" value="HTH-TYPE TRANSCRIPTIONAL REGULATOR"/>
    <property type="match status" value="1"/>
</dbReference>
<accession>A0A318Y0D5</accession>